<accession>A0A2L0D458</accession>
<keyword evidence="3" id="KW-1185">Reference proteome</keyword>
<dbReference type="SUPFAM" id="SSF53822">
    <property type="entry name" value="Periplasmic binding protein-like I"/>
    <property type="match status" value="1"/>
</dbReference>
<keyword evidence="1" id="KW-0732">Signal</keyword>
<dbReference type="Pfam" id="PF04392">
    <property type="entry name" value="ABC_sub_bind"/>
    <property type="match status" value="1"/>
</dbReference>
<dbReference type="EMBL" id="CP025536">
    <property type="protein sequence ID" value="AUW96379.1"/>
    <property type="molecule type" value="Genomic_DNA"/>
</dbReference>
<dbReference type="KEGG" id="splr:C0J00_04255"/>
<dbReference type="Proteomes" id="UP000238956">
    <property type="component" value="Chromosome"/>
</dbReference>
<dbReference type="PANTHER" id="PTHR35271">
    <property type="entry name" value="ABC TRANSPORTER, SUBSTRATE-BINDING LIPOPROTEIN-RELATED"/>
    <property type="match status" value="1"/>
</dbReference>
<name>A0A2L0D458_9STRE</name>
<dbReference type="Gene3D" id="3.40.50.2300">
    <property type="match status" value="2"/>
</dbReference>
<feature type="chain" id="PRO_5038641126" evidence="1">
    <location>
        <begin position="25"/>
        <end position="321"/>
    </location>
</feature>
<dbReference type="CDD" id="cd06325">
    <property type="entry name" value="PBP1_ABC_unchar_transporter"/>
    <property type="match status" value="1"/>
</dbReference>
<evidence type="ECO:0000256" key="1">
    <source>
        <dbReference type="SAM" id="SignalP"/>
    </source>
</evidence>
<reference evidence="2 3" key="2">
    <citation type="submission" date="2018-02" db="EMBL/GenBank/DDBJ databases">
        <title>Whole genome sequencing analysis of Streptococcus pluranimalium isolated from cattle infected mastitis in China.</title>
        <authorList>
            <person name="Zhang J.-R."/>
            <person name="Hu G.-Z."/>
        </authorList>
    </citation>
    <scope>NUCLEOTIDE SEQUENCE [LARGE SCALE GENOMIC DNA]</scope>
    <source>
        <strain evidence="2 3">TH11417</strain>
    </source>
</reference>
<dbReference type="InterPro" id="IPR007487">
    <property type="entry name" value="ABC_transpt-TYRBP-like"/>
</dbReference>
<organism evidence="2 3">
    <name type="scientific">Streptococcus pluranimalium</name>
    <dbReference type="NCBI Taxonomy" id="82348"/>
    <lineage>
        <taxon>Bacteria</taxon>
        <taxon>Bacillati</taxon>
        <taxon>Bacillota</taxon>
        <taxon>Bacilli</taxon>
        <taxon>Lactobacillales</taxon>
        <taxon>Streptococcaceae</taxon>
        <taxon>Streptococcus</taxon>
    </lineage>
</organism>
<dbReference type="OrthoDB" id="9776955at2"/>
<dbReference type="PROSITE" id="PS51257">
    <property type="entry name" value="PROKAR_LIPOPROTEIN"/>
    <property type="match status" value="1"/>
</dbReference>
<gene>
    <name evidence="2" type="ORF">C0J00_04255</name>
</gene>
<evidence type="ECO:0000313" key="3">
    <source>
        <dbReference type="Proteomes" id="UP000238956"/>
    </source>
</evidence>
<reference evidence="2 3" key="1">
    <citation type="submission" date="2017-12" db="EMBL/GenBank/DDBJ databases">
        <authorList>
            <person name="Hurst M.R.H."/>
        </authorList>
    </citation>
    <scope>NUCLEOTIDE SEQUENCE [LARGE SCALE GENOMIC DNA]</scope>
    <source>
        <strain evidence="2 3">TH11417</strain>
    </source>
</reference>
<dbReference type="PANTHER" id="PTHR35271:SF1">
    <property type="entry name" value="ABC TRANSPORTER, SUBSTRATE-BINDING LIPOPROTEIN"/>
    <property type="match status" value="1"/>
</dbReference>
<dbReference type="InterPro" id="IPR028082">
    <property type="entry name" value="Peripla_BP_I"/>
</dbReference>
<proteinExistence type="predicted"/>
<protein>
    <submittedName>
        <fullName evidence="2">ABC transporter substrate-binding protein</fullName>
    </submittedName>
</protein>
<dbReference type="AlphaFoldDB" id="A0A2L0D458"/>
<evidence type="ECO:0000313" key="2">
    <source>
        <dbReference type="EMBL" id="AUW96379.1"/>
    </source>
</evidence>
<feature type="signal peptide" evidence="1">
    <location>
        <begin position="1"/>
        <end position="24"/>
    </location>
</feature>
<sequence>MKKSWKTIVTLGAASLLLAACSQSGDKTSSKEVPQIGILQYVEHESLTAARKGFEKGLAEEGYQDGEDIKIAYENAQGDQANLQSISEKLVSDNDLVLGIATPAAQSLVTASSDTSILFTAVTDPVSAKLVKTMKTPDGVATGTSDMSPVDEQVKLIQKVLPNAKKVGIMYTTSERNSEVQVEEAEKLFKKADIKVIKKGISSTNDVQDTAKSLMKDVDLIFVPTDNIIASAIPILRDLSKESKVPVVGGSADMVGEGLLFSYGPDYEKLGEQTAKMAVKVLEGEDVSKLSAQYPEALNVAVNDDMAKALDIDVSGIEKDK</sequence>